<dbReference type="InterPro" id="IPR019987">
    <property type="entry name" value="GTP-bd_ribosome_bio_YsxC"/>
</dbReference>
<evidence type="ECO:0000313" key="12">
    <source>
        <dbReference type="EMBL" id="MBK3332239.1"/>
    </source>
</evidence>
<dbReference type="InterPro" id="IPR006073">
    <property type="entry name" value="GTP-bd"/>
</dbReference>
<dbReference type="HAMAP" id="MF_00321">
    <property type="entry name" value="GTPase_EngB"/>
    <property type="match status" value="1"/>
</dbReference>
<evidence type="ECO:0000256" key="1">
    <source>
        <dbReference type="ARBA" id="ARBA00001946"/>
    </source>
</evidence>
<dbReference type="CDD" id="cd01876">
    <property type="entry name" value="YihA_EngB"/>
    <property type="match status" value="1"/>
</dbReference>
<dbReference type="PANTHER" id="PTHR11649">
    <property type="entry name" value="MSS1/TRME-RELATED GTP-BINDING PROTEIN"/>
    <property type="match status" value="1"/>
</dbReference>
<evidence type="ECO:0000313" key="13">
    <source>
        <dbReference type="Proteomes" id="UP000772812"/>
    </source>
</evidence>
<dbReference type="Proteomes" id="UP000772812">
    <property type="component" value="Unassembled WGS sequence"/>
</dbReference>
<keyword evidence="5 10" id="KW-0547">Nucleotide-binding</keyword>
<evidence type="ECO:0000256" key="2">
    <source>
        <dbReference type="ARBA" id="ARBA00009638"/>
    </source>
</evidence>
<dbReference type="InterPro" id="IPR005225">
    <property type="entry name" value="Small_GTP-bd"/>
</dbReference>
<evidence type="ECO:0000256" key="4">
    <source>
        <dbReference type="ARBA" id="ARBA00022723"/>
    </source>
</evidence>
<evidence type="ECO:0000256" key="10">
    <source>
        <dbReference type="HAMAP-Rule" id="MF_00321"/>
    </source>
</evidence>
<organism evidence="12 13">
    <name type="scientific">Persephonella atlantica</name>
    <dbReference type="NCBI Taxonomy" id="2699429"/>
    <lineage>
        <taxon>Bacteria</taxon>
        <taxon>Pseudomonadati</taxon>
        <taxon>Aquificota</taxon>
        <taxon>Aquificia</taxon>
        <taxon>Aquificales</taxon>
        <taxon>Hydrogenothermaceae</taxon>
        <taxon>Persephonella</taxon>
    </lineage>
</organism>
<evidence type="ECO:0000259" key="11">
    <source>
        <dbReference type="PROSITE" id="PS51706"/>
    </source>
</evidence>
<dbReference type="InterPro" id="IPR027417">
    <property type="entry name" value="P-loop_NTPase"/>
</dbReference>
<reference evidence="12 13" key="1">
    <citation type="journal article" date="2021" name="Syst. Appl. Microbiol.">
        <title>Persephonella atlantica sp. nov.: How to adapt to physico-chemical gradients in high temperature hydrothermal habitats.</title>
        <authorList>
            <person name="Francois D.X."/>
            <person name="Godfroy A."/>
            <person name="Mathien C."/>
            <person name="Aube J."/>
            <person name="Cathalot C."/>
            <person name="Lesongeur F."/>
            <person name="L'Haridon S."/>
            <person name="Philippon X."/>
            <person name="Roussel E.G."/>
        </authorList>
    </citation>
    <scope>NUCLEOTIDE SEQUENCE [LARGE SCALE GENOMIC DNA]</scope>
    <source>
        <strain evidence="12 13">MO1340</strain>
    </source>
</reference>
<keyword evidence="13" id="KW-1185">Reference proteome</keyword>
<evidence type="ECO:0000256" key="6">
    <source>
        <dbReference type="ARBA" id="ARBA00022842"/>
    </source>
</evidence>
<keyword evidence="9 10" id="KW-0131">Cell cycle</keyword>
<evidence type="ECO:0000256" key="9">
    <source>
        <dbReference type="ARBA" id="ARBA00023306"/>
    </source>
</evidence>
<dbReference type="NCBIfam" id="TIGR00231">
    <property type="entry name" value="small_GTP"/>
    <property type="match status" value="1"/>
</dbReference>
<dbReference type="InterPro" id="IPR030393">
    <property type="entry name" value="G_ENGB_dom"/>
</dbReference>
<evidence type="ECO:0000256" key="8">
    <source>
        <dbReference type="ARBA" id="ARBA00023210"/>
    </source>
</evidence>
<dbReference type="EMBL" id="JAACYA010000001">
    <property type="protein sequence ID" value="MBK3332239.1"/>
    <property type="molecule type" value="Genomic_DNA"/>
</dbReference>
<feature type="domain" description="EngB-type G" evidence="11">
    <location>
        <begin position="23"/>
        <end position="195"/>
    </location>
</feature>
<dbReference type="NCBIfam" id="TIGR03598">
    <property type="entry name" value="GTPase_YsxC"/>
    <property type="match status" value="1"/>
</dbReference>
<keyword evidence="7 10" id="KW-0342">GTP-binding</keyword>
<gene>
    <name evidence="10" type="primary">engB</name>
    <name evidence="12" type="ORF">GWK41_04060</name>
</gene>
<accession>A0ABS1GH28</accession>
<evidence type="ECO:0000256" key="5">
    <source>
        <dbReference type="ARBA" id="ARBA00022741"/>
    </source>
</evidence>
<dbReference type="PANTHER" id="PTHR11649:SF13">
    <property type="entry name" value="ENGB-TYPE G DOMAIN-CONTAINING PROTEIN"/>
    <property type="match status" value="1"/>
</dbReference>
<comment type="function">
    <text evidence="10">Necessary for normal cell division and for the maintenance of normal septation.</text>
</comment>
<evidence type="ECO:0000256" key="7">
    <source>
        <dbReference type="ARBA" id="ARBA00023134"/>
    </source>
</evidence>
<keyword evidence="8 10" id="KW-0717">Septation</keyword>
<protein>
    <recommendedName>
        <fullName evidence="10">Probable GTP-binding protein EngB</fullName>
    </recommendedName>
</protein>
<dbReference type="PROSITE" id="PS51706">
    <property type="entry name" value="G_ENGB"/>
    <property type="match status" value="1"/>
</dbReference>
<keyword evidence="6" id="KW-0460">Magnesium</keyword>
<comment type="similarity">
    <text evidence="2 10">Belongs to the TRAFAC class TrmE-Era-EngA-EngB-Septin-like GTPase superfamily. EngB GTPase family.</text>
</comment>
<dbReference type="Gene3D" id="3.40.50.300">
    <property type="entry name" value="P-loop containing nucleotide triphosphate hydrolases"/>
    <property type="match status" value="1"/>
</dbReference>
<comment type="caution">
    <text evidence="12">The sequence shown here is derived from an EMBL/GenBank/DDBJ whole genome shotgun (WGS) entry which is preliminary data.</text>
</comment>
<keyword evidence="4" id="KW-0479">Metal-binding</keyword>
<sequence>MASVKTVKFIKSAVNPKDYPPPHFPEIAIVGRSNVGKSSLINAIFKRNIAKVSASPGKTRLINFFLLNDRIYFVDLPGYGYAKVSKAEREKWRRMIETYFKVRENLSLVIMLVDSRHQPTRLDIMMKQWLESLDIPYVVVATKADKLNQSEKAKAVKTIRKVLNLPENIPVFLTSSKEKTGIKELMGYIFNKISE</sequence>
<comment type="cofactor">
    <cofactor evidence="1">
        <name>Mg(2+)</name>
        <dbReference type="ChEBI" id="CHEBI:18420"/>
    </cofactor>
</comment>
<evidence type="ECO:0000256" key="3">
    <source>
        <dbReference type="ARBA" id="ARBA00022618"/>
    </source>
</evidence>
<dbReference type="RefSeq" id="WP_200673622.1">
    <property type="nucleotide sequence ID" value="NZ_JAACYA010000001.1"/>
</dbReference>
<dbReference type="Pfam" id="PF01926">
    <property type="entry name" value="MMR_HSR1"/>
    <property type="match status" value="1"/>
</dbReference>
<keyword evidence="3 10" id="KW-0132">Cell division</keyword>
<name>A0ABS1GH28_9AQUI</name>
<proteinExistence type="inferred from homology"/>
<dbReference type="SUPFAM" id="SSF52540">
    <property type="entry name" value="P-loop containing nucleoside triphosphate hydrolases"/>
    <property type="match status" value="1"/>
</dbReference>